<accession>A0A0N7GET5</accession>
<dbReference type="InterPro" id="IPR007110">
    <property type="entry name" value="Ig-like_dom"/>
</dbReference>
<evidence type="ECO:0000256" key="17">
    <source>
        <dbReference type="SAM" id="Phobius"/>
    </source>
</evidence>
<dbReference type="InterPro" id="IPR003493">
    <property type="entry name" value="Herpes_gH"/>
</dbReference>
<dbReference type="InterPro" id="IPR035305">
    <property type="entry name" value="Herpes_glycoH_C"/>
</dbReference>
<evidence type="ECO:0000256" key="10">
    <source>
        <dbReference type="ARBA" id="ARBA00022879"/>
    </source>
</evidence>
<evidence type="ECO:0000256" key="3">
    <source>
        <dbReference type="ARBA" id="ARBA00022511"/>
    </source>
</evidence>
<protein>
    <submittedName>
        <fullName evidence="19">ORF22</fullName>
    </submittedName>
</protein>
<dbReference type="GO" id="GO:0055036">
    <property type="term" value="C:virion membrane"/>
    <property type="evidence" value="ECO:0007669"/>
    <property type="project" value="UniProtKB-SubCell"/>
</dbReference>
<dbReference type="Pfam" id="PF02489">
    <property type="entry name" value="Herpes_glycop_H"/>
    <property type="match status" value="1"/>
</dbReference>
<evidence type="ECO:0000256" key="12">
    <source>
        <dbReference type="ARBA" id="ARBA00022989"/>
    </source>
</evidence>
<keyword evidence="3" id="KW-1032">Host cell membrane</keyword>
<evidence type="ECO:0000256" key="6">
    <source>
        <dbReference type="ARBA" id="ARBA00022692"/>
    </source>
</evidence>
<evidence type="ECO:0000256" key="14">
    <source>
        <dbReference type="ARBA" id="ARBA00023136"/>
    </source>
</evidence>
<dbReference type="GO" id="GO:0046718">
    <property type="term" value="P:symbiont entry into host cell"/>
    <property type="evidence" value="ECO:0007669"/>
    <property type="project" value="UniProtKB-KW"/>
</dbReference>
<keyword evidence="16" id="KW-1160">Virus entry into host cell</keyword>
<dbReference type="EMBL" id="KT271459">
    <property type="protein sequence ID" value="ALH44702.1"/>
    <property type="molecule type" value="Genomic_DNA"/>
</dbReference>
<keyword evidence="11" id="KW-0730">Sialic acid</keyword>
<keyword evidence="4" id="KW-1169">Fusion of virus membrane with host cell membrane</keyword>
<evidence type="ECO:0000256" key="5">
    <source>
        <dbReference type="ARBA" id="ARBA00022595"/>
    </source>
</evidence>
<keyword evidence="9" id="KW-1043">Host membrane</keyword>
<evidence type="ECO:0000256" key="1">
    <source>
        <dbReference type="ARBA" id="ARBA00004563"/>
    </source>
</evidence>
<dbReference type="GO" id="GO:0019031">
    <property type="term" value="C:viral envelope"/>
    <property type="evidence" value="ECO:0007669"/>
    <property type="project" value="UniProtKB-KW"/>
</dbReference>
<evidence type="ECO:0000256" key="15">
    <source>
        <dbReference type="ARBA" id="ARBA00023180"/>
    </source>
</evidence>
<evidence type="ECO:0000256" key="13">
    <source>
        <dbReference type="ARBA" id="ARBA00023046"/>
    </source>
</evidence>
<evidence type="ECO:0000313" key="19">
    <source>
        <dbReference type="EMBL" id="ALH44702.1"/>
    </source>
</evidence>
<proteinExistence type="inferred from homology"/>
<evidence type="ECO:0000256" key="8">
    <source>
        <dbReference type="ARBA" id="ARBA00022844"/>
    </source>
</evidence>
<keyword evidence="10" id="KW-0261">Viral envelope protein</keyword>
<evidence type="ECO:0000256" key="2">
    <source>
        <dbReference type="ARBA" id="ARBA00022506"/>
    </source>
</evidence>
<keyword evidence="2" id="KW-1168">Fusion of virus membrane with host membrane</keyword>
<evidence type="ECO:0000259" key="18">
    <source>
        <dbReference type="PROSITE" id="PS50835"/>
    </source>
</evidence>
<name>A0A0N7GET5_HHV8</name>
<keyword evidence="5" id="KW-1162">Viral penetration into host cytoplasm</keyword>
<comment type="subcellular location">
    <subcellularLocation>
        <location evidence="1">Virion membrane</location>
        <topology evidence="1">Single-pass type I membrane protein</topology>
    </subcellularLocation>
</comment>
<evidence type="ECO:0000256" key="4">
    <source>
        <dbReference type="ARBA" id="ARBA00022521"/>
    </source>
</evidence>
<gene>
    <name evidence="19" type="primary">ORF22</name>
</gene>
<keyword evidence="15" id="KW-0325">Glycoprotein</keyword>
<evidence type="ECO:0000256" key="7">
    <source>
        <dbReference type="ARBA" id="ARBA00022729"/>
    </source>
</evidence>
<feature type="domain" description="Ig-like" evidence="18">
    <location>
        <begin position="27"/>
        <end position="127"/>
    </location>
</feature>
<evidence type="ECO:0000256" key="9">
    <source>
        <dbReference type="ARBA" id="ARBA00022870"/>
    </source>
</evidence>
<keyword evidence="6 17" id="KW-0812">Transmembrane</keyword>
<keyword evidence="12 17" id="KW-1133">Transmembrane helix</keyword>
<dbReference type="Gene3D" id="3.90.380.20">
    <property type="entry name" value="Herpesvirus glycoprotein H, domain D-II"/>
    <property type="match status" value="1"/>
</dbReference>
<reference evidence="19" key="1">
    <citation type="journal article" date="2015" name="J. Virol.">
        <title>Whole-Genome Sequencing of Kaposi's Sarcoma-Associated Herpesvirus from Zambian Kaposi's Sarcoma Biopsy Specimens Reveals Unique Viral Diversity.</title>
        <authorList>
            <person name="Olp L.N."/>
            <person name="Jeanniard A."/>
            <person name="Marimo C."/>
            <person name="West J.T."/>
            <person name="Wood C."/>
        </authorList>
    </citation>
    <scope>NUCLEOTIDE SEQUENCE</scope>
    <source>
        <strain evidence="19">ZM108</strain>
    </source>
</reference>
<feature type="transmembrane region" description="Helical" evidence="17">
    <location>
        <begin position="705"/>
        <end position="723"/>
    </location>
</feature>
<dbReference type="InterPro" id="IPR038172">
    <property type="entry name" value="Herpes_glycoH_C_sf"/>
</dbReference>
<dbReference type="Gene3D" id="2.60.40.3190">
    <property type="entry name" value="Herpesvirus glycoprotein H, C-terminal domain"/>
    <property type="match status" value="1"/>
</dbReference>
<organism evidence="19">
    <name type="scientific">Human herpesvirus 8</name>
    <name type="common">HHV-8</name>
    <name type="synonym">Kaposi's sarcoma-associated herpesvirus</name>
    <dbReference type="NCBI Taxonomy" id="37296"/>
    <lineage>
        <taxon>Viruses</taxon>
        <taxon>Duplodnaviria</taxon>
        <taxon>Heunggongvirae</taxon>
        <taxon>Peploviricota</taxon>
        <taxon>Herviviricetes</taxon>
        <taxon>Herpesvirales</taxon>
        <taxon>Orthoherpesviridae</taxon>
        <taxon>Gammaherpesvirinae</taxon>
        <taxon>Rhadinovirus</taxon>
        <taxon>Rhadinovirus humangamma8</taxon>
    </lineage>
</organism>
<keyword evidence="8" id="KW-0946">Virion</keyword>
<dbReference type="HAMAP" id="MF_04033">
    <property type="entry name" value="HSV_GH"/>
    <property type="match status" value="1"/>
</dbReference>
<evidence type="ECO:0000256" key="11">
    <source>
        <dbReference type="ARBA" id="ARBA00022981"/>
    </source>
</evidence>
<sequence length="730" mass="81251">MQGLAFLVALACWRCISLTCGATGALPTTATTITRSATQLINGRTNLSIELEFNGTSFFLNWQNLLNAITEPALTELWTSAEVAEDLRVTLQKRQSLFFPNKTAVISGDGHRYTCEVPTSSQTYNITKGFNYSALPGHLGGFGINARLVLGDIFASKWSLFARDTPEYRVFYPMNVMAVKFSISIGNNESGVALYGVVSEDFVVVTLHNRSKEANETASHLLFGLPDSLPSLKGHATYDELTFARNAKYALVAILPKDSYQTLLTENYTRIFLNMTESTPLEFTRTIQTRIVSIEARRACAAQEAAPDIFLVLFQMLVAHFLVARGIAEHRFVEVDCVCRQYAELYFLRRISRLCMPTFTTVGYNHTTLGAVAATQIARVSATKLASLPRSSQETVLAMVQLGARNGAVPSSILEGIAMVVEHMYTAYTYVYTLGDTERKLMLDIHTVLTDSCPPKDSGISEKLLRTYLMFTSMCTNIELGEMIARFSKPDSLNIYRAFSPCFLGLRYDLHPAKLRAEAPQSSALTRTAVARGTSGFAELLHALHLDSLNLIPAINCSKITADKIIATVPLPHVTYIISSEAISNAVVYEVSEIFLKSAMFISAIKPDCSGFNFSQIDRHIPIVYNISTPRRGCPLCDSVIMSYDESDGLQSLMYVTNERVQTNLFLDKSPFFDNNNLHIHYLWLRDNGTVVEIRGMYRRRAASALFLILSFIGFSGVIYFLYRLFSILY</sequence>
<organismHost>
    <name type="scientific">Homo sapiens</name>
    <name type="common">Human</name>
    <dbReference type="NCBI Taxonomy" id="9606"/>
</organismHost>
<dbReference type="PROSITE" id="PS50835">
    <property type="entry name" value="IG_LIKE"/>
    <property type="match status" value="1"/>
</dbReference>
<keyword evidence="14 17" id="KW-0472">Membrane</keyword>
<dbReference type="GO" id="GO:0019064">
    <property type="term" value="P:fusion of virus membrane with host plasma membrane"/>
    <property type="evidence" value="ECO:0007669"/>
    <property type="project" value="UniProtKB-KW"/>
</dbReference>
<keyword evidence="7" id="KW-0732">Signal</keyword>
<keyword evidence="13" id="KW-1039">Host endosome</keyword>
<evidence type="ECO:0000256" key="16">
    <source>
        <dbReference type="ARBA" id="ARBA00023296"/>
    </source>
</evidence>
<dbReference type="Pfam" id="PF17488">
    <property type="entry name" value="Herpes_glycoH_C"/>
    <property type="match status" value="1"/>
</dbReference>